<dbReference type="GO" id="GO:0003676">
    <property type="term" value="F:nucleic acid binding"/>
    <property type="evidence" value="ECO:0007669"/>
    <property type="project" value="InterPro"/>
</dbReference>
<feature type="non-terminal residue" evidence="3">
    <location>
        <position position="1"/>
    </location>
</feature>
<dbReference type="EMBL" id="GBHO01030639">
    <property type="protein sequence ID" value="JAG12965.1"/>
    <property type="molecule type" value="Transcribed_RNA"/>
</dbReference>
<feature type="domain" description="Integrase catalytic" evidence="2">
    <location>
        <begin position="1"/>
        <end position="144"/>
    </location>
</feature>
<dbReference type="Pfam" id="PF00665">
    <property type="entry name" value="rve"/>
    <property type="match status" value="1"/>
</dbReference>
<feature type="region of interest" description="Disordered" evidence="1">
    <location>
        <begin position="176"/>
        <end position="199"/>
    </location>
</feature>
<reference evidence="3" key="2">
    <citation type="submission" date="2014-07" db="EMBL/GenBank/DDBJ databases">
        <authorList>
            <person name="Hull J."/>
        </authorList>
    </citation>
    <scope>NUCLEOTIDE SEQUENCE</scope>
</reference>
<dbReference type="PANTHER" id="PTHR37984:SF5">
    <property type="entry name" value="PROTEIN NYNRIN-LIKE"/>
    <property type="match status" value="1"/>
</dbReference>
<dbReference type="InterPro" id="IPR001584">
    <property type="entry name" value="Integrase_cat-core"/>
</dbReference>
<dbReference type="PANTHER" id="PTHR37984">
    <property type="entry name" value="PROTEIN CBG26694"/>
    <property type="match status" value="1"/>
</dbReference>
<dbReference type="PROSITE" id="PS50994">
    <property type="entry name" value="INTEGRASE"/>
    <property type="match status" value="1"/>
</dbReference>
<proteinExistence type="predicted"/>
<evidence type="ECO:0000259" key="2">
    <source>
        <dbReference type="PROSITE" id="PS50994"/>
    </source>
</evidence>
<dbReference type="InterPro" id="IPR012337">
    <property type="entry name" value="RNaseH-like_sf"/>
</dbReference>
<dbReference type="InterPro" id="IPR036397">
    <property type="entry name" value="RNaseH_sf"/>
</dbReference>
<name>A0A0A9X797_LYGHE</name>
<accession>A0A0A9X797</accession>
<evidence type="ECO:0000313" key="3">
    <source>
        <dbReference type="EMBL" id="JAG12965.1"/>
    </source>
</evidence>
<sequence>PLEKTGRKNRFIFEIRDGFSRYVKFYPTKTTSSSEAIKHLKSYFSTFSKPKKFLISDRGSGFRSSEFESFLEGEGIKHVKIATASPWANGEIERVNKDLTPMLAKLSPNPRNWDKCLDAVEFAMNNTICRATNQSPSMLLFGVHQRGNSEDLVREELALLNNNVPRNLESIREKAVQHQSKSANYSKQHYDKCHKTPNQ</sequence>
<feature type="compositionally biased region" description="Basic and acidic residues" evidence="1">
    <location>
        <begin position="188"/>
        <end position="199"/>
    </location>
</feature>
<feature type="compositionally biased region" description="Polar residues" evidence="1">
    <location>
        <begin position="177"/>
        <end position="187"/>
    </location>
</feature>
<gene>
    <name evidence="3" type="primary">pol_445</name>
    <name evidence="3" type="ORF">CM83_410</name>
</gene>
<dbReference type="SUPFAM" id="SSF53098">
    <property type="entry name" value="Ribonuclease H-like"/>
    <property type="match status" value="1"/>
</dbReference>
<protein>
    <submittedName>
        <fullName evidence="3">Pro-Pol polyprotein</fullName>
    </submittedName>
</protein>
<evidence type="ECO:0000256" key="1">
    <source>
        <dbReference type="SAM" id="MobiDB-lite"/>
    </source>
</evidence>
<dbReference type="GO" id="GO:0015074">
    <property type="term" value="P:DNA integration"/>
    <property type="evidence" value="ECO:0007669"/>
    <property type="project" value="InterPro"/>
</dbReference>
<dbReference type="InterPro" id="IPR050951">
    <property type="entry name" value="Retrovirus_Pol_polyprotein"/>
</dbReference>
<organism evidence="3">
    <name type="scientific">Lygus hesperus</name>
    <name type="common">Western plant bug</name>
    <dbReference type="NCBI Taxonomy" id="30085"/>
    <lineage>
        <taxon>Eukaryota</taxon>
        <taxon>Metazoa</taxon>
        <taxon>Ecdysozoa</taxon>
        <taxon>Arthropoda</taxon>
        <taxon>Hexapoda</taxon>
        <taxon>Insecta</taxon>
        <taxon>Pterygota</taxon>
        <taxon>Neoptera</taxon>
        <taxon>Paraneoptera</taxon>
        <taxon>Hemiptera</taxon>
        <taxon>Heteroptera</taxon>
        <taxon>Panheteroptera</taxon>
        <taxon>Cimicomorpha</taxon>
        <taxon>Miridae</taxon>
        <taxon>Mirini</taxon>
        <taxon>Lygus</taxon>
    </lineage>
</organism>
<reference evidence="3" key="1">
    <citation type="journal article" date="2014" name="PLoS ONE">
        <title>Transcriptome-Based Identification of ABC Transporters in the Western Tarnished Plant Bug Lygus hesperus.</title>
        <authorList>
            <person name="Hull J.J."/>
            <person name="Chaney K."/>
            <person name="Geib S.M."/>
            <person name="Fabrick J.A."/>
            <person name="Brent C.S."/>
            <person name="Walsh D."/>
            <person name="Lavine L.C."/>
        </authorList>
    </citation>
    <scope>NUCLEOTIDE SEQUENCE</scope>
</reference>
<dbReference type="Gene3D" id="3.30.420.10">
    <property type="entry name" value="Ribonuclease H-like superfamily/Ribonuclease H"/>
    <property type="match status" value="1"/>
</dbReference>
<feature type="non-terminal residue" evidence="3">
    <location>
        <position position="199"/>
    </location>
</feature>
<dbReference type="AlphaFoldDB" id="A0A0A9X797"/>